<reference evidence="2" key="1">
    <citation type="submission" date="2019-08" db="EMBL/GenBank/DDBJ databases">
        <authorList>
            <person name="Kucharzyk K."/>
            <person name="Murdoch R.W."/>
            <person name="Higgins S."/>
            <person name="Loffler F."/>
        </authorList>
    </citation>
    <scope>NUCLEOTIDE SEQUENCE</scope>
</reference>
<sequence>MSTSSESCVAAKKRGSPLSLRLPSMRSGHTLTQSPQPTHSLSSARGYKNPSSSDAIVMARRGHLASQARQPQHLSLLSKIDSILIHPFAGGKGFRLQVFEIFDKQIRGHQRPSRAGRGGDGVYTHRAG</sequence>
<dbReference type="EMBL" id="VSSQ01018752">
    <property type="protein sequence ID" value="MPM62217.1"/>
    <property type="molecule type" value="Genomic_DNA"/>
</dbReference>
<feature type="compositionally biased region" description="Low complexity" evidence="1">
    <location>
        <begin position="16"/>
        <end position="28"/>
    </location>
</feature>
<dbReference type="AlphaFoldDB" id="A0A645B9Y7"/>
<feature type="region of interest" description="Disordered" evidence="1">
    <location>
        <begin position="109"/>
        <end position="128"/>
    </location>
</feature>
<evidence type="ECO:0000313" key="2">
    <source>
        <dbReference type="EMBL" id="MPM62217.1"/>
    </source>
</evidence>
<comment type="caution">
    <text evidence="2">The sequence shown here is derived from an EMBL/GenBank/DDBJ whole genome shotgun (WGS) entry which is preliminary data.</text>
</comment>
<gene>
    <name evidence="2" type="ORF">SDC9_109083</name>
</gene>
<evidence type="ECO:0000256" key="1">
    <source>
        <dbReference type="SAM" id="MobiDB-lite"/>
    </source>
</evidence>
<accession>A0A645B9Y7</accession>
<protein>
    <submittedName>
        <fullName evidence="2">Uncharacterized protein</fullName>
    </submittedName>
</protein>
<feature type="compositionally biased region" description="Polar residues" evidence="1">
    <location>
        <begin position="29"/>
        <end position="54"/>
    </location>
</feature>
<proteinExistence type="predicted"/>
<name>A0A645B9Y7_9ZZZZ</name>
<organism evidence="2">
    <name type="scientific">bioreactor metagenome</name>
    <dbReference type="NCBI Taxonomy" id="1076179"/>
    <lineage>
        <taxon>unclassified sequences</taxon>
        <taxon>metagenomes</taxon>
        <taxon>ecological metagenomes</taxon>
    </lineage>
</organism>
<feature type="region of interest" description="Disordered" evidence="1">
    <location>
        <begin position="1"/>
        <end position="54"/>
    </location>
</feature>